<evidence type="ECO:0000259" key="3">
    <source>
        <dbReference type="Pfam" id="PF10193"/>
    </source>
</evidence>
<dbReference type="Pfam" id="PF10193">
    <property type="entry name" value="Telomere_reg-2"/>
    <property type="match status" value="1"/>
</dbReference>
<dbReference type="OrthoDB" id="10258062at2759"/>
<evidence type="ECO:0000256" key="1">
    <source>
        <dbReference type="ARBA" id="ARBA00006133"/>
    </source>
</evidence>
<proteinExistence type="inferred from homology"/>
<evidence type="ECO:0000313" key="5">
    <source>
        <dbReference type="Proteomes" id="UP000245699"/>
    </source>
</evidence>
<accession>A0A2T9Y9D4</accession>
<dbReference type="PANTHER" id="PTHR15830:SF10">
    <property type="entry name" value="TELOMERE LENGTH REGULATION PROTEIN TEL2 HOMOLOG"/>
    <property type="match status" value="1"/>
</dbReference>
<dbReference type="STRING" id="61424.A0A2T9Y9D4"/>
<dbReference type="Gene3D" id="1.25.40.720">
    <property type="entry name" value="Telomere length regulation protein 2, C-terminal domain"/>
    <property type="match status" value="1"/>
</dbReference>
<organism evidence="4 5">
    <name type="scientific">Furculomyces boomerangus</name>
    <dbReference type="NCBI Taxonomy" id="61424"/>
    <lineage>
        <taxon>Eukaryota</taxon>
        <taxon>Fungi</taxon>
        <taxon>Fungi incertae sedis</taxon>
        <taxon>Zoopagomycota</taxon>
        <taxon>Kickxellomycotina</taxon>
        <taxon>Harpellomycetes</taxon>
        <taxon>Harpellales</taxon>
        <taxon>Harpellaceae</taxon>
        <taxon>Furculomyces</taxon>
    </lineage>
</organism>
<keyword evidence="5" id="KW-1185">Reference proteome</keyword>
<dbReference type="GO" id="GO:0005829">
    <property type="term" value="C:cytosol"/>
    <property type="evidence" value="ECO:0007669"/>
    <property type="project" value="TreeGrafter"/>
</dbReference>
<evidence type="ECO:0000256" key="2">
    <source>
        <dbReference type="SAM" id="MobiDB-lite"/>
    </source>
</evidence>
<comment type="caution">
    <text evidence="4">The sequence shown here is derived from an EMBL/GenBank/DDBJ whole genome shotgun (WGS) entry which is preliminary data.</text>
</comment>
<dbReference type="GO" id="GO:0042162">
    <property type="term" value="F:telomeric DNA binding"/>
    <property type="evidence" value="ECO:0007669"/>
    <property type="project" value="TreeGrafter"/>
</dbReference>
<feature type="compositionally biased region" description="Basic and acidic residues" evidence="2">
    <location>
        <begin position="996"/>
        <end position="1015"/>
    </location>
</feature>
<feature type="domain" description="Telomere length regulation protein conserved" evidence="3">
    <location>
        <begin position="811"/>
        <end position="931"/>
    </location>
</feature>
<dbReference type="Proteomes" id="UP000245699">
    <property type="component" value="Unassembled WGS sequence"/>
</dbReference>
<protein>
    <recommendedName>
        <fullName evidence="3">Telomere length regulation protein conserved domain-containing protein</fullName>
    </recommendedName>
</protein>
<gene>
    <name evidence="4" type="ORF">BB559_005310</name>
</gene>
<reference evidence="4 5" key="1">
    <citation type="journal article" date="2018" name="MBio">
        <title>Comparative Genomics Reveals the Core Gene Toolbox for the Fungus-Insect Symbiosis.</title>
        <authorList>
            <person name="Wang Y."/>
            <person name="Stata M."/>
            <person name="Wang W."/>
            <person name="Stajich J.E."/>
            <person name="White M.M."/>
            <person name="Moncalvo J.M."/>
        </authorList>
    </citation>
    <scope>NUCLEOTIDE SEQUENCE [LARGE SCALE GENOMIC DNA]</scope>
    <source>
        <strain evidence="4 5">AUS-77-4</strain>
    </source>
</reference>
<name>A0A2T9Y9D4_9FUNG</name>
<dbReference type="GO" id="GO:0051879">
    <property type="term" value="F:Hsp90 protein binding"/>
    <property type="evidence" value="ECO:0007669"/>
    <property type="project" value="TreeGrafter"/>
</dbReference>
<dbReference type="EMBL" id="MBFT01000589">
    <property type="protein sequence ID" value="PVU88924.1"/>
    <property type="molecule type" value="Genomic_DNA"/>
</dbReference>
<evidence type="ECO:0000313" key="4">
    <source>
        <dbReference type="EMBL" id="PVU88924.1"/>
    </source>
</evidence>
<dbReference type="PANTHER" id="PTHR15830">
    <property type="entry name" value="TELOMERE LENGTH REGULATION PROTEIN TEL2 FAMILY MEMBER"/>
    <property type="match status" value="1"/>
</dbReference>
<feature type="region of interest" description="Disordered" evidence="2">
    <location>
        <begin position="32"/>
        <end position="55"/>
    </location>
</feature>
<dbReference type="GO" id="GO:0051083">
    <property type="term" value="P:'de novo' cotranslational protein folding"/>
    <property type="evidence" value="ECO:0007669"/>
    <property type="project" value="TreeGrafter"/>
</dbReference>
<dbReference type="AlphaFoldDB" id="A0A2T9Y9D4"/>
<dbReference type="InterPro" id="IPR051970">
    <property type="entry name" value="TEL2_Regulation"/>
</dbReference>
<comment type="similarity">
    <text evidence="1">Belongs to the TEL2 family.</text>
</comment>
<feature type="region of interest" description="Disordered" evidence="2">
    <location>
        <begin position="993"/>
        <end position="1015"/>
    </location>
</feature>
<dbReference type="InterPro" id="IPR038528">
    <property type="entry name" value="TEL2_C_sf"/>
</dbReference>
<dbReference type="InterPro" id="IPR019337">
    <property type="entry name" value="Telomere_length_regulation_dom"/>
</dbReference>
<sequence length="1275" mass="145549">MNNETTLENIQKLQILLVDILNFIKNQLVPNPTSEPETSNNYNDVKNNNQEPTTSKDLMFDTDLKENFESLNILPNRLNKKQKNVISPLQENLLIKNMDSETTSNKNNNKAINDSMQNSIPEKENKHQILDLCIWVINAPLNRFILNEKPESFRIKSFNQLPVQLNNKEVEWWEQVSNTIDSVGLLSDKKLMESIERFTSFLFIQFLIENNNIIMEYFGTENANRIEEAVLGYFELSNIRDYKLMNLWKCVQIDTVFSVINLLEINNGHEHLNSDISRLVLTILERGVNTKAISLKSGINVLKFRLESAAESGIKRAEIVAFSEWNSYLRMLASLPDKLANNINHKLIPECFSRKVYFNGICSEISKCIELLIATNHKLLFQAIVDIHSKLCRIGYSGLIGKSMYSYANLFKTIGPENNQSDTNALFLIWVSIVNKLEISDNEKVKNRFFKSGVEELLDSYSKLVNFWSLEQNEDNKTRKINEFKSSIYFLGTLFKMWMQQLLDQDEFNRFVIDMISMSSVLYAEVSEKNDIQFGVLKLGNYLCPFILQALYIATLEFGKSCKWKEQFSLLSLAYGIVGVWGNKNFISKSRPEIQQNISAALVVCLSLLSIKDIKSIFYKSEFMSAVPMYFNSSDNCTRLAATVVAETVTKKYNKDTDSKNTNPEIPNDSEFDFGLDYVIQIGDSAIDSRNFLSKNIGESSLIKQMRLMSENSSELIMENKHNDSFYELLWMLDLYKNIYKHSNTQNNEELKLSQKNIFGNELLKNTEIEKHSNGSLESDDEDIIYSKRQDTFFDDQFEPNLPDFVKRRPPVYLRDSLNVLRSQSNTNWDVKLQIMHNLGKTIVITDYKELVNLSEALCRTIIKMVYNGPQSGGNLHEGLSTMDWDKYRQTSLVCLGLKQPRLVCPILSRSILSKDLSVIDKSIVLSSISAISLTIAGVLPLPEPFKLFLEDEKVERMFGYELGRIGGNVKGDLLTSTENTVEDFKKILKANNKPKQVEQNKKDDSRGEELKESKVTFRSRKLDIDQNQNSKSGYNKSLDQIISAAQLDFKSYPSFVGPAIFFPLANLVWPYTNDYGNSMNFDSYGFGDGYENLWEMGDLNMISKVFSTIGIVLHTSSNSPHLMKIVTEYLRLIISVKSVPKVLGLFNKYSGRDEEISLFVEKDETKEDVDKSGVLQMVDSVVFGLLGLLDPSRHTLTFPTLLTHFRTELTEIFSWLRELAGCGLLESSRSGHHGFDVFVGLGELLSDVKYLGYGSGAMNTNKHAFGSSKNQINL</sequence>